<dbReference type="EMBL" id="KL584702">
    <property type="protein sequence ID" value="KEQ77880.1"/>
    <property type="molecule type" value="Genomic_DNA"/>
</dbReference>
<keyword evidence="3" id="KW-1185">Reference proteome</keyword>
<dbReference type="RefSeq" id="XP_013432103.1">
    <property type="nucleotide sequence ID" value="XM_013576649.1"/>
</dbReference>
<dbReference type="Proteomes" id="UP000027730">
    <property type="component" value="Unassembled WGS sequence"/>
</dbReference>
<name>A0A074WXB5_9PEZI</name>
<evidence type="ECO:0008006" key="4">
    <source>
        <dbReference type="Google" id="ProtNLM"/>
    </source>
</evidence>
<dbReference type="STRING" id="1043004.A0A074WXB5"/>
<evidence type="ECO:0000313" key="3">
    <source>
        <dbReference type="Proteomes" id="UP000027730"/>
    </source>
</evidence>
<keyword evidence="1" id="KW-0732">Signal</keyword>
<proteinExistence type="predicted"/>
<dbReference type="AlphaFoldDB" id="A0A074WXB5"/>
<dbReference type="HOGENOM" id="CLU_2249572_0_0_1"/>
<sequence length="104" mass="11691">MKTSGTLYTGLLLAMVASLAITAPLPDKRPDHIVTLSDQAGDVPYYCDEYPETLPCSLFCKASNWQYEYCHPEYCESHPEHWSCKPKYIEEETEPPATSALSQS</sequence>
<feature type="chain" id="PRO_5001702857" description="Endo-1,3(4)-beta-glucanase 1 carbohydrate binding domain-containing protein" evidence="1">
    <location>
        <begin position="23"/>
        <end position="104"/>
    </location>
</feature>
<evidence type="ECO:0000313" key="2">
    <source>
        <dbReference type="EMBL" id="KEQ77880.1"/>
    </source>
</evidence>
<dbReference type="GeneID" id="25412880"/>
<organism evidence="2 3">
    <name type="scientific">Aureobasidium namibiae CBS 147.97</name>
    <dbReference type="NCBI Taxonomy" id="1043004"/>
    <lineage>
        <taxon>Eukaryota</taxon>
        <taxon>Fungi</taxon>
        <taxon>Dikarya</taxon>
        <taxon>Ascomycota</taxon>
        <taxon>Pezizomycotina</taxon>
        <taxon>Dothideomycetes</taxon>
        <taxon>Dothideomycetidae</taxon>
        <taxon>Dothideales</taxon>
        <taxon>Saccotheciaceae</taxon>
        <taxon>Aureobasidium</taxon>
    </lineage>
</organism>
<feature type="signal peptide" evidence="1">
    <location>
        <begin position="1"/>
        <end position="22"/>
    </location>
</feature>
<reference evidence="2 3" key="1">
    <citation type="journal article" date="2014" name="BMC Genomics">
        <title>Genome sequencing of four Aureobasidium pullulans varieties: biotechnological potential, stress tolerance, and description of new species.</title>
        <authorList>
            <person name="Gostin Ar C."/>
            <person name="Ohm R.A."/>
            <person name="Kogej T."/>
            <person name="Sonjak S."/>
            <person name="Turk M."/>
            <person name="Zajc J."/>
            <person name="Zalar P."/>
            <person name="Grube M."/>
            <person name="Sun H."/>
            <person name="Han J."/>
            <person name="Sharma A."/>
            <person name="Chiniquy J."/>
            <person name="Ngan C.Y."/>
            <person name="Lipzen A."/>
            <person name="Barry K."/>
            <person name="Grigoriev I.V."/>
            <person name="Gunde-Cimerman N."/>
        </authorList>
    </citation>
    <scope>NUCLEOTIDE SEQUENCE [LARGE SCALE GENOMIC DNA]</scope>
    <source>
        <strain evidence="2 3">CBS 147.97</strain>
    </source>
</reference>
<gene>
    <name evidence="2" type="ORF">M436DRAFT_59834</name>
</gene>
<accession>A0A074WXB5</accession>
<evidence type="ECO:0000256" key="1">
    <source>
        <dbReference type="SAM" id="SignalP"/>
    </source>
</evidence>
<dbReference type="OrthoDB" id="2862635at2759"/>
<protein>
    <recommendedName>
        <fullName evidence="4">Endo-1,3(4)-beta-glucanase 1 carbohydrate binding domain-containing protein</fullName>
    </recommendedName>
</protein>